<dbReference type="SUPFAM" id="SSF52540">
    <property type="entry name" value="P-loop containing nucleoside triphosphate hydrolases"/>
    <property type="match status" value="1"/>
</dbReference>
<dbReference type="GO" id="GO:0005524">
    <property type="term" value="F:ATP binding"/>
    <property type="evidence" value="ECO:0007669"/>
    <property type="project" value="UniProtKB-KW"/>
</dbReference>
<keyword evidence="2" id="KW-0813">Transport</keyword>
<accession>A0A7X2Z858</accession>
<dbReference type="AlphaFoldDB" id="A0A7X2Z858"/>
<dbReference type="GO" id="GO:0015807">
    <property type="term" value="P:L-amino acid transport"/>
    <property type="evidence" value="ECO:0007669"/>
    <property type="project" value="TreeGrafter"/>
</dbReference>
<dbReference type="Pfam" id="PF00005">
    <property type="entry name" value="ABC_tran"/>
    <property type="match status" value="1"/>
</dbReference>
<evidence type="ECO:0000313" key="8">
    <source>
        <dbReference type="Proteomes" id="UP000450917"/>
    </source>
</evidence>
<evidence type="ECO:0000259" key="6">
    <source>
        <dbReference type="PROSITE" id="PS50893"/>
    </source>
</evidence>
<proteinExistence type="inferred from homology"/>
<evidence type="ECO:0000256" key="3">
    <source>
        <dbReference type="ARBA" id="ARBA00022741"/>
    </source>
</evidence>
<keyword evidence="5" id="KW-0029">Amino-acid transport</keyword>
<dbReference type="PANTHER" id="PTHR43820:SF8">
    <property type="entry name" value="ABC TRANSPORTER SUBSTRATE-BINDING PROTEIN"/>
    <property type="match status" value="1"/>
</dbReference>
<name>A0A7X2Z858_9BACL</name>
<dbReference type="PROSITE" id="PS50893">
    <property type="entry name" value="ABC_TRANSPORTER_2"/>
    <property type="match status" value="1"/>
</dbReference>
<dbReference type="PROSITE" id="PS00211">
    <property type="entry name" value="ABC_TRANSPORTER_1"/>
    <property type="match status" value="1"/>
</dbReference>
<evidence type="ECO:0000313" key="7">
    <source>
        <dbReference type="EMBL" id="MUG70063.1"/>
    </source>
</evidence>
<comment type="similarity">
    <text evidence="1">Belongs to the ABC transporter superfamily.</text>
</comment>
<evidence type="ECO:0000256" key="2">
    <source>
        <dbReference type="ARBA" id="ARBA00022448"/>
    </source>
</evidence>
<dbReference type="SMART" id="SM00382">
    <property type="entry name" value="AAA"/>
    <property type="match status" value="1"/>
</dbReference>
<keyword evidence="3" id="KW-0547">Nucleotide-binding</keyword>
<organism evidence="7 8">
    <name type="scientific">Paenibacillus validus</name>
    <dbReference type="NCBI Taxonomy" id="44253"/>
    <lineage>
        <taxon>Bacteria</taxon>
        <taxon>Bacillati</taxon>
        <taxon>Bacillota</taxon>
        <taxon>Bacilli</taxon>
        <taxon>Bacillales</taxon>
        <taxon>Paenibacillaceae</taxon>
        <taxon>Paenibacillus</taxon>
    </lineage>
</organism>
<dbReference type="PANTHER" id="PTHR43820">
    <property type="entry name" value="HIGH-AFFINITY BRANCHED-CHAIN AMINO ACID TRANSPORT ATP-BINDING PROTEIN LIVF"/>
    <property type="match status" value="1"/>
</dbReference>
<dbReference type="CDD" id="cd03224">
    <property type="entry name" value="ABC_TM1139_LivF_branched"/>
    <property type="match status" value="1"/>
</dbReference>
<dbReference type="InterPro" id="IPR003593">
    <property type="entry name" value="AAA+_ATPase"/>
</dbReference>
<keyword evidence="4 7" id="KW-0067">ATP-binding</keyword>
<reference evidence="7 8" key="1">
    <citation type="submission" date="2019-11" db="EMBL/GenBank/DDBJ databases">
        <title>Draft genome sequences of five Paenibacillus species of dairy origin.</title>
        <authorList>
            <person name="Olajide A.M."/>
            <person name="Chen S."/>
            <person name="Lapointe G."/>
        </authorList>
    </citation>
    <scope>NUCLEOTIDE SEQUENCE [LARGE SCALE GENOMIC DNA]</scope>
    <source>
        <strain evidence="7 8">2CS3</strain>
    </source>
</reference>
<evidence type="ECO:0000256" key="1">
    <source>
        <dbReference type="ARBA" id="ARBA00005417"/>
    </source>
</evidence>
<dbReference type="InterPro" id="IPR003439">
    <property type="entry name" value="ABC_transporter-like_ATP-bd"/>
</dbReference>
<evidence type="ECO:0000256" key="5">
    <source>
        <dbReference type="ARBA" id="ARBA00022970"/>
    </source>
</evidence>
<dbReference type="InterPro" id="IPR017871">
    <property type="entry name" value="ABC_transporter-like_CS"/>
</dbReference>
<dbReference type="GO" id="GO:0015658">
    <property type="term" value="F:branched-chain amino acid transmembrane transporter activity"/>
    <property type="evidence" value="ECO:0007669"/>
    <property type="project" value="TreeGrafter"/>
</dbReference>
<evidence type="ECO:0000256" key="4">
    <source>
        <dbReference type="ARBA" id="ARBA00022840"/>
    </source>
</evidence>
<sequence>MLKLHDIHVYYGHVHALKGISLEIPQGKIISLLGANGAGKSTTLKMISRLIPPKQGSYDLESESMLKKTPSDLVKRGVIHCPENRRLFPLLTVEENLRIGSFTRKDKKVAADLEKVFAYFPRLKERLNQYAGTLSGGEQQMLAIARALMGNPKILLLDEPSLGLAPNIIRDIFQIIMRINEEGTMILLVEQNVHLALEISHYTYVLENGRIALEGESRHIKENDKIRQLYLGA</sequence>
<protein>
    <submittedName>
        <fullName evidence="7">ATP-binding cassette domain-containing protein</fullName>
    </submittedName>
</protein>
<dbReference type="Gene3D" id="3.40.50.300">
    <property type="entry name" value="P-loop containing nucleotide triphosphate hydrolases"/>
    <property type="match status" value="1"/>
</dbReference>
<comment type="caution">
    <text evidence="7">The sequence shown here is derived from an EMBL/GenBank/DDBJ whole genome shotgun (WGS) entry which is preliminary data.</text>
</comment>
<dbReference type="EMBL" id="WNZX01000003">
    <property type="protein sequence ID" value="MUG70063.1"/>
    <property type="molecule type" value="Genomic_DNA"/>
</dbReference>
<keyword evidence="8" id="KW-1185">Reference proteome</keyword>
<dbReference type="Proteomes" id="UP000450917">
    <property type="component" value="Unassembled WGS sequence"/>
</dbReference>
<dbReference type="GO" id="GO:0016887">
    <property type="term" value="F:ATP hydrolysis activity"/>
    <property type="evidence" value="ECO:0007669"/>
    <property type="project" value="InterPro"/>
</dbReference>
<dbReference type="InterPro" id="IPR052156">
    <property type="entry name" value="BCAA_Transport_ATP-bd_LivF"/>
</dbReference>
<dbReference type="RefSeq" id="WP_127606555.1">
    <property type="nucleotide sequence ID" value="NZ_JARTHJ010000105.1"/>
</dbReference>
<gene>
    <name evidence="7" type="ORF">GNP93_05155</name>
</gene>
<feature type="domain" description="ABC transporter" evidence="6">
    <location>
        <begin position="2"/>
        <end position="233"/>
    </location>
</feature>
<dbReference type="InterPro" id="IPR027417">
    <property type="entry name" value="P-loop_NTPase"/>
</dbReference>